<organism evidence="2 3">
    <name type="scientific">Candida parapsilosis</name>
    <name type="common">Yeast</name>
    <dbReference type="NCBI Taxonomy" id="5480"/>
    <lineage>
        <taxon>Eukaryota</taxon>
        <taxon>Fungi</taxon>
        <taxon>Dikarya</taxon>
        <taxon>Ascomycota</taxon>
        <taxon>Saccharomycotina</taxon>
        <taxon>Pichiomycetes</taxon>
        <taxon>Debaryomycetaceae</taxon>
        <taxon>Candida/Lodderomyces clade</taxon>
        <taxon>Candida</taxon>
    </lineage>
</organism>
<evidence type="ECO:0000256" key="1">
    <source>
        <dbReference type="SAM" id="MobiDB-lite"/>
    </source>
</evidence>
<gene>
    <name evidence="2" type="ORF">FOB60_002725</name>
</gene>
<reference evidence="2" key="1">
    <citation type="submission" date="2020-03" db="EMBL/GenBank/DDBJ databases">
        <title>FDA dAtabase for Regulatory Grade micrObial Sequences (FDA-ARGOS): Supporting development and validation of Infectious Disease Dx tests.</title>
        <authorList>
            <person name="Campos J."/>
            <person name="Goldberg B."/>
            <person name="Tallon L."/>
            <person name="Sadzewicz L."/>
            <person name="Vavikolanu K."/>
            <person name="Mehta A."/>
            <person name="Aluvathingal J."/>
            <person name="Nadendla S."/>
            <person name="Nandy P."/>
            <person name="Geyer C."/>
            <person name="Yan Y."/>
            <person name="Sichtig H."/>
        </authorList>
    </citation>
    <scope>NUCLEOTIDE SEQUENCE [LARGE SCALE GENOMIC DNA]</scope>
    <source>
        <strain evidence="2">FDAARGOS_652</strain>
    </source>
</reference>
<sequence>MDSQTLKHLTKRELRHLHSIEFGSMEEKADACFIVSTTMRELLHSDVKQASHIYHLLTDEEMKHVVFRHVIDTVQSDDAAKVYMQFIAQPKSHETRSNFTKTLLKLLKSDVAPNQKSRTLFGFFERIAQTEMVNSVPIFLDVNIFRNLLDIVGESNHSDLYSYFLHLNIRPKSKSVFKKFRGSLLTTSPRSQFIANTGYIDPKWYDLNHTKFNPIHASRIIEFYSFPELNAIHNHYVNQNDPARASLFLSFMVSKLEKEGKNELTQKPESYTKDRVSVILNCVLNLIIKFKSVSSATQILKFMKNEHFNVKLDSLVLLLKVSRRAKEYDQFITILAGIQLDTLKRNERNTIVDEIMLLMRDKFHSSPKVIIGYVSALFGAPQRQGSGLYILNELGILSFPYESTIAAKITSTGVVQAATVDNALTNSKLTSRALSYVYQVLFNSMDVTQRHDPTVINKYFQLYVNYMADNSVDEPDDKPLGVFLKYSLYVDENAEQKSLVPSGNYYLARTIFEYYKTMHFKGNQISSTTLRKLSNTAITKFNDFAFATEVMRFAKENGKMLSFYEIFPFIKKADENRDTKRFDFWMNELTKMGVKATSRELNEFIKFCREPGPAKDAYKYKWSITKRRRDNRKALDRLGEDFLPTTVGNSTVKSSSDKVTEEIVQHGS</sequence>
<protein>
    <submittedName>
        <fullName evidence="2">Uncharacterized protein</fullName>
    </submittedName>
</protein>
<evidence type="ECO:0000313" key="2">
    <source>
        <dbReference type="EMBL" id="KAF6052469.1"/>
    </source>
</evidence>
<dbReference type="AlphaFoldDB" id="A0A8X7TAW4"/>
<name>A0A8X7TAW4_CANPA</name>
<evidence type="ECO:0000313" key="3">
    <source>
        <dbReference type="Proteomes" id="UP000590412"/>
    </source>
</evidence>
<dbReference type="OrthoDB" id="4075894at2759"/>
<comment type="caution">
    <text evidence="2">The sequence shown here is derived from an EMBL/GenBank/DDBJ whole genome shotgun (WGS) entry which is preliminary data.</text>
</comment>
<feature type="compositionally biased region" description="Basic and acidic residues" evidence="1">
    <location>
        <begin position="655"/>
        <end position="668"/>
    </location>
</feature>
<accession>A0A8X7TAW4</accession>
<proteinExistence type="predicted"/>
<dbReference type="Proteomes" id="UP000590412">
    <property type="component" value="Unassembled WGS sequence"/>
</dbReference>
<feature type="region of interest" description="Disordered" evidence="1">
    <location>
        <begin position="649"/>
        <end position="668"/>
    </location>
</feature>
<dbReference type="EMBL" id="JABWAB010000004">
    <property type="protein sequence ID" value="KAF6052469.1"/>
    <property type="molecule type" value="Genomic_DNA"/>
</dbReference>